<dbReference type="STRING" id="1090615.SAMN04515671_4463"/>
<evidence type="ECO:0000313" key="4">
    <source>
        <dbReference type="Proteomes" id="UP000198741"/>
    </source>
</evidence>
<dbReference type="Gene3D" id="1.10.260.40">
    <property type="entry name" value="lambda repressor-like DNA-binding domains"/>
    <property type="match status" value="1"/>
</dbReference>
<dbReference type="RefSeq" id="WP_197676314.1">
    <property type="nucleotide sequence ID" value="NZ_LT629710.1"/>
</dbReference>
<protein>
    <submittedName>
        <fullName evidence="3">Helix-turn-helix</fullName>
    </submittedName>
</protein>
<dbReference type="SUPFAM" id="SSF51182">
    <property type="entry name" value="RmlC-like cupins"/>
    <property type="match status" value="1"/>
</dbReference>
<dbReference type="AlphaFoldDB" id="A0A1H0T4M6"/>
<dbReference type="CDD" id="cd02209">
    <property type="entry name" value="cupin_XRE_C"/>
    <property type="match status" value="1"/>
</dbReference>
<evidence type="ECO:0000256" key="1">
    <source>
        <dbReference type="ARBA" id="ARBA00023125"/>
    </source>
</evidence>
<sequence length="210" mass="21246">MSQAPRLAPRAGATAAPTGGPPALAVPVIVGRRITEFRQQAGLSLSELARRANLGKGTLSELEAGRRNPTLETLYALTAPLGVGLASLIDLGAPAVGLRGAVSGDAVTAVLLDVIGEIGVGATTEVYRLIIASGGRRLSPAHGSGVREQLTIVSGVAEVGRIGQAQRVGAGETVTWLSDVEHTFAALGTEPAVGVLVITNPAPTRGGSRR</sequence>
<accession>A0A1H0T4M6</accession>
<feature type="domain" description="HTH cro/C1-type" evidence="2">
    <location>
        <begin position="34"/>
        <end position="88"/>
    </location>
</feature>
<dbReference type="EMBL" id="LT629710">
    <property type="protein sequence ID" value="SDP48919.1"/>
    <property type="molecule type" value="Genomic_DNA"/>
</dbReference>
<name>A0A1H0T4M6_9ACTN</name>
<dbReference type="SUPFAM" id="SSF47413">
    <property type="entry name" value="lambda repressor-like DNA-binding domains"/>
    <property type="match status" value="1"/>
</dbReference>
<gene>
    <name evidence="3" type="ORF">SAMN04515671_4463</name>
</gene>
<dbReference type="InterPro" id="IPR014710">
    <property type="entry name" value="RmlC-like_jellyroll"/>
</dbReference>
<dbReference type="Proteomes" id="UP000198741">
    <property type="component" value="Chromosome I"/>
</dbReference>
<dbReference type="PANTHER" id="PTHR46797:SF1">
    <property type="entry name" value="METHYLPHOSPHONATE SYNTHASE"/>
    <property type="match status" value="1"/>
</dbReference>
<dbReference type="GO" id="GO:0003677">
    <property type="term" value="F:DNA binding"/>
    <property type="evidence" value="ECO:0007669"/>
    <property type="project" value="UniProtKB-KW"/>
</dbReference>
<dbReference type="CDD" id="cd00093">
    <property type="entry name" value="HTH_XRE"/>
    <property type="match status" value="1"/>
</dbReference>
<evidence type="ECO:0000259" key="2">
    <source>
        <dbReference type="PROSITE" id="PS50943"/>
    </source>
</evidence>
<dbReference type="GO" id="GO:0003700">
    <property type="term" value="F:DNA-binding transcription factor activity"/>
    <property type="evidence" value="ECO:0007669"/>
    <property type="project" value="TreeGrafter"/>
</dbReference>
<dbReference type="InterPro" id="IPR050807">
    <property type="entry name" value="TransReg_Diox_bact_type"/>
</dbReference>
<proteinExistence type="predicted"/>
<dbReference type="InterPro" id="IPR011051">
    <property type="entry name" value="RmlC_Cupin_sf"/>
</dbReference>
<keyword evidence="1" id="KW-0238">DNA-binding</keyword>
<dbReference type="Gene3D" id="2.60.120.10">
    <property type="entry name" value="Jelly Rolls"/>
    <property type="match status" value="1"/>
</dbReference>
<dbReference type="InterPro" id="IPR001387">
    <property type="entry name" value="Cro/C1-type_HTH"/>
</dbReference>
<dbReference type="SMART" id="SM00530">
    <property type="entry name" value="HTH_XRE"/>
    <property type="match status" value="1"/>
</dbReference>
<reference evidence="3 4" key="1">
    <citation type="submission" date="2016-10" db="EMBL/GenBank/DDBJ databases">
        <authorList>
            <person name="de Groot N.N."/>
        </authorList>
    </citation>
    <scope>NUCLEOTIDE SEQUENCE [LARGE SCALE GENOMIC DNA]</scope>
    <source>
        <strain evidence="4">P4-7,KCTC 19426,CECT 7604</strain>
    </source>
</reference>
<keyword evidence="4" id="KW-1185">Reference proteome</keyword>
<dbReference type="GO" id="GO:0005829">
    <property type="term" value="C:cytosol"/>
    <property type="evidence" value="ECO:0007669"/>
    <property type="project" value="TreeGrafter"/>
</dbReference>
<organism evidence="3 4">
    <name type="scientific">Nakamurella panacisegetis</name>
    <dbReference type="NCBI Taxonomy" id="1090615"/>
    <lineage>
        <taxon>Bacteria</taxon>
        <taxon>Bacillati</taxon>
        <taxon>Actinomycetota</taxon>
        <taxon>Actinomycetes</taxon>
        <taxon>Nakamurellales</taxon>
        <taxon>Nakamurellaceae</taxon>
        <taxon>Nakamurella</taxon>
    </lineage>
</organism>
<dbReference type="InterPro" id="IPR010982">
    <property type="entry name" value="Lambda_DNA-bd_dom_sf"/>
</dbReference>
<dbReference type="Pfam" id="PF01381">
    <property type="entry name" value="HTH_3"/>
    <property type="match status" value="1"/>
</dbReference>
<dbReference type="PROSITE" id="PS50943">
    <property type="entry name" value="HTH_CROC1"/>
    <property type="match status" value="1"/>
</dbReference>
<evidence type="ECO:0000313" key="3">
    <source>
        <dbReference type="EMBL" id="SDP48919.1"/>
    </source>
</evidence>
<dbReference type="PANTHER" id="PTHR46797">
    <property type="entry name" value="HTH-TYPE TRANSCRIPTIONAL REGULATOR"/>
    <property type="match status" value="1"/>
</dbReference>